<feature type="transmembrane region" description="Helical" evidence="14">
    <location>
        <begin position="52"/>
        <end position="70"/>
    </location>
</feature>
<feature type="transmembrane region" description="Helical" evidence="14">
    <location>
        <begin position="401"/>
        <end position="419"/>
    </location>
</feature>
<reference evidence="15 16" key="1">
    <citation type="submission" date="2019-02" db="EMBL/GenBank/DDBJ databases">
        <title>Deep-cultivation of Planctomycetes and their phenomic and genomic characterization uncovers novel biology.</title>
        <authorList>
            <person name="Wiegand S."/>
            <person name="Jogler M."/>
            <person name="Boedeker C."/>
            <person name="Pinto D."/>
            <person name="Vollmers J."/>
            <person name="Rivas-Marin E."/>
            <person name="Kohn T."/>
            <person name="Peeters S.H."/>
            <person name="Heuer A."/>
            <person name="Rast P."/>
            <person name="Oberbeckmann S."/>
            <person name="Bunk B."/>
            <person name="Jeske O."/>
            <person name="Meyerdierks A."/>
            <person name="Storesund J.E."/>
            <person name="Kallscheuer N."/>
            <person name="Luecker S."/>
            <person name="Lage O.M."/>
            <person name="Pohl T."/>
            <person name="Merkel B.J."/>
            <person name="Hornburger P."/>
            <person name="Mueller R.-W."/>
            <person name="Bruemmer F."/>
            <person name="Labrenz M."/>
            <person name="Spormann A.M."/>
            <person name="Op den Camp H."/>
            <person name="Overmann J."/>
            <person name="Amann R."/>
            <person name="Jetten M.S.M."/>
            <person name="Mascher T."/>
            <person name="Medema M.H."/>
            <person name="Devos D.P."/>
            <person name="Kaster A.-K."/>
            <person name="Ovreas L."/>
            <person name="Rohde M."/>
            <person name="Galperin M.Y."/>
            <person name="Jogler C."/>
        </authorList>
    </citation>
    <scope>NUCLEOTIDE SEQUENCE [LARGE SCALE GENOMIC DNA]</scope>
    <source>
        <strain evidence="15 16">KS4</strain>
    </source>
</reference>
<evidence type="ECO:0000256" key="7">
    <source>
        <dbReference type="ARBA" id="ARBA00022989"/>
    </source>
</evidence>
<feature type="transmembrane region" description="Helical" evidence="14">
    <location>
        <begin position="99"/>
        <end position="116"/>
    </location>
</feature>
<organism evidence="15 16">
    <name type="scientific">Poriferisphaera corsica</name>
    <dbReference type="NCBI Taxonomy" id="2528020"/>
    <lineage>
        <taxon>Bacteria</taxon>
        <taxon>Pseudomonadati</taxon>
        <taxon>Planctomycetota</taxon>
        <taxon>Phycisphaerae</taxon>
        <taxon>Phycisphaerales</taxon>
        <taxon>Phycisphaeraceae</taxon>
        <taxon>Poriferisphaera</taxon>
    </lineage>
</organism>
<dbReference type="GO" id="GO:0005886">
    <property type="term" value="C:plasma membrane"/>
    <property type="evidence" value="ECO:0007669"/>
    <property type="project" value="UniProtKB-SubCell"/>
</dbReference>
<sequence length="513" mass="54837">MKKTRSVDDYVLGGRGIGPWMSALSFGTAYFSAVLFIGFAGKIGWGFGLSGLWIAVGNAVIGSLGAWLVLGARARRMSHNLGVVTVPGFLAERFGSQGLRILAAIVVFIFLIPYSASVYKGLGEMFRLVFGLEYEYAVIGMAVVTAFYLVLGGYFAVSLIDFILGMVMLVGSTLMIGVLVMKVAGMPAGQMYMIGGENVSMKVGLGGVFDAIQNAYEAHMPVGRRPGWLLLGGLVFMTSFGTWGLPQMSQKFFAVKDEGMFVKGGIATCLFAGVIGGVAYFMGSMLHMFFEKPLAVTKVVDGVEKTIPKWDAMVPQLLQNELPEWLLAVILLLMFSASMSTLAALVMTSASAVSVDIVGAMKKCEKKGGLGLMRVMSAVFVAISCVIALNDFTYIVQLISYSWGTTAGAFMGVMLYAFFWKGTTKWGAYAGMVSGLLCAGVVFNLPMICGWFGYEYGGLGLPVGASVAMIVPLFVVPVVSWVTPGVEEARIAKAFTPRNRGEEVEKEKAMSVG</sequence>
<feature type="transmembrane region" description="Helical" evidence="14">
    <location>
        <begin position="162"/>
        <end position="184"/>
    </location>
</feature>
<evidence type="ECO:0000256" key="11">
    <source>
        <dbReference type="ARBA" id="ARBA00023201"/>
    </source>
</evidence>
<evidence type="ECO:0000313" key="15">
    <source>
        <dbReference type="EMBL" id="QDU32075.1"/>
    </source>
</evidence>
<dbReference type="GO" id="GO:0015193">
    <property type="term" value="F:L-proline transmembrane transporter activity"/>
    <property type="evidence" value="ECO:0007669"/>
    <property type="project" value="TreeGrafter"/>
</dbReference>
<keyword evidence="7 14" id="KW-1133">Transmembrane helix</keyword>
<evidence type="ECO:0000256" key="6">
    <source>
        <dbReference type="ARBA" id="ARBA00022847"/>
    </source>
</evidence>
<protein>
    <submittedName>
        <fullName evidence="15">Sodium/proline symporter</fullName>
    </submittedName>
</protein>
<dbReference type="InterPro" id="IPR038377">
    <property type="entry name" value="Na/Glc_symporter_sf"/>
</dbReference>
<dbReference type="Pfam" id="PF00474">
    <property type="entry name" value="SSF"/>
    <property type="match status" value="1"/>
</dbReference>
<evidence type="ECO:0000256" key="5">
    <source>
        <dbReference type="ARBA" id="ARBA00022692"/>
    </source>
</evidence>
<keyword evidence="4" id="KW-1003">Cell membrane</keyword>
<feature type="transmembrane region" description="Helical" evidence="14">
    <location>
        <begin position="20"/>
        <end position="40"/>
    </location>
</feature>
<keyword evidence="16" id="KW-1185">Reference proteome</keyword>
<dbReference type="Gene3D" id="1.20.1730.10">
    <property type="entry name" value="Sodium/glucose cotransporter"/>
    <property type="match status" value="1"/>
</dbReference>
<evidence type="ECO:0000256" key="4">
    <source>
        <dbReference type="ARBA" id="ARBA00022475"/>
    </source>
</evidence>
<comment type="catalytic activity">
    <reaction evidence="12">
        <text>L-proline(in) + Na(+)(in) = L-proline(out) + Na(+)(out)</text>
        <dbReference type="Rhea" id="RHEA:28967"/>
        <dbReference type="ChEBI" id="CHEBI:29101"/>
        <dbReference type="ChEBI" id="CHEBI:60039"/>
    </reaction>
</comment>
<dbReference type="CDD" id="cd10322">
    <property type="entry name" value="SLC5sbd"/>
    <property type="match status" value="1"/>
</dbReference>
<dbReference type="GO" id="GO:0005298">
    <property type="term" value="F:proline:sodium symporter activity"/>
    <property type="evidence" value="ECO:0007669"/>
    <property type="project" value="TreeGrafter"/>
</dbReference>
<evidence type="ECO:0000256" key="10">
    <source>
        <dbReference type="ARBA" id="ARBA00023136"/>
    </source>
</evidence>
<comment type="subcellular location">
    <subcellularLocation>
        <location evidence="1">Cell membrane</location>
        <topology evidence="1">Multi-pass membrane protein</topology>
    </subcellularLocation>
</comment>
<feature type="transmembrane region" description="Helical" evidence="14">
    <location>
        <begin position="227"/>
        <end position="245"/>
    </location>
</feature>
<accession>A0A517YPB2</accession>
<evidence type="ECO:0000256" key="14">
    <source>
        <dbReference type="SAM" id="Phobius"/>
    </source>
</evidence>
<dbReference type="InterPro" id="IPR050277">
    <property type="entry name" value="Sodium:Solute_Symporter"/>
</dbReference>
<feature type="transmembrane region" description="Helical" evidence="14">
    <location>
        <begin position="136"/>
        <end position="155"/>
    </location>
</feature>
<dbReference type="PANTHER" id="PTHR48086">
    <property type="entry name" value="SODIUM/PROLINE SYMPORTER-RELATED"/>
    <property type="match status" value="1"/>
</dbReference>
<dbReference type="RefSeq" id="WP_200761424.1">
    <property type="nucleotide sequence ID" value="NZ_CP036425.1"/>
</dbReference>
<evidence type="ECO:0000313" key="16">
    <source>
        <dbReference type="Proteomes" id="UP000317369"/>
    </source>
</evidence>
<gene>
    <name evidence="15" type="primary">putP_1</name>
    <name evidence="15" type="ORF">KS4_01040</name>
</gene>
<keyword evidence="11" id="KW-0739">Sodium transport</keyword>
<evidence type="ECO:0000256" key="1">
    <source>
        <dbReference type="ARBA" id="ARBA00004651"/>
    </source>
</evidence>
<feature type="transmembrane region" description="Helical" evidence="14">
    <location>
        <begin position="266"/>
        <end position="290"/>
    </location>
</feature>
<evidence type="ECO:0000256" key="8">
    <source>
        <dbReference type="ARBA" id="ARBA00023053"/>
    </source>
</evidence>
<dbReference type="EMBL" id="CP036425">
    <property type="protein sequence ID" value="QDU32075.1"/>
    <property type="molecule type" value="Genomic_DNA"/>
</dbReference>
<dbReference type="InterPro" id="IPR001734">
    <property type="entry name" value="Na/solute_symporter"/>
</dbReference>
<feature type="transmembrane region" description="Helical" evidence="14">
    <location>
        <begin position="325"/>
        <end position="347"/>
    </location>
</feature>
<keyword evidence="6" id="KW-0769">Symport</keyword>
<keyword evidence="9" id="KW-0406">Ion transport</keyword>
<evidence type="ECO:0000256" key="3">
    <source>
        <dbReference type="ARBA" id="ARBA00022448"/>
    </source>
</evidence>
<name>A0A517YPB2_9BACT</name>
<keyword evidence="8" id="KW-0915">Sodium</keyword>
<dbReference type="GO" id="GO:0015824">
    <property type="term" value="P:proline transport"/>
    <property type="evidence" value="ECO:0007669"/>
    <property type="project" value="TreeGrafter"/>
</dbReference>
<evidence type="ECO:0000256" key="9">
    <source>
        <dbReference type="ARBA" id="ARBA00023065"/>
    </source>
</evidence>
<dbReference type="PROSITE" id="PS50283">
    <property type="entry name" value="NA_SOLUT_SYMP_3"/>
    <property type="match status" value="1"/>
</dbReference>
<proteinExistence type="inferred from homology"/>
<feature type="transmembrane region" description="Helical" evidence="14">
    <location>
        <begin position="368"/>
        <end position="389"/>
    </location>
</feature>
<feature type="transmembrane region" description="Helical" evidence="14">
    <location>
        <begin position="459"/>
        <end position="483"/>
    </location>
</feature>
<keyword evidence="5 14" id="KW-0812">Transmembrane</keyword>
<dbReference type="PANTHER" id="PTHR48086:SF3">
    <property type="entry name" value="SODIUM_PROLINE SYMPORTER"/>
    <property type="match status" value="1"/>
</dbReference>
<evidence type="ECO:0000256" key="12">
    <source>
        <dbReference type="ARBA" id="ARBA00033708"/>
    </source>
</evidence>
<dbReference type="AlphaFoldDB" id="A0A517YPB2"/>
<evidence type="ECO:0000256" key="13">
    <source>
        <dbReference type="RuleBase" id="RU362091"/>
    </source>
</evidence>
<keyword evidence="3" id="KW-0813">Transport</keyword>
<dbReference type="Proteomes" id="UP000317369">
    <property type="component" value="Chromosome"/>
</dbReference>
<feature type="transmembrane region" description="Helical" evidence="14">
    <location>
        <begin position="426"/>
        <end position="453"/>
    </location>
</feature>
<evidence type="ECO:0000256" key="2">
    <source>
        <dbReference type="ARBA" id="ARBA00006434"/>
    </source>
</evidence>
<comment type="similarity">
    <text evidence="2 13">Belongs to the sodium:solute symporter (SSF) (TC 2.A.21) family.</text>
</comment>
<keyword evidence="10 14" id="KW-0472">Membrane</keyword>
<dbReference type="KEGG" id="pcor:KS4_01040"/>